<dbReference type="Pfam" id="PF12840">
    <property type="entry name" value="HTH_20"/>
    <property type="match status" value="1"/>
</dbReference>
<dbReference type="AlphaFoldDB" id="Q92V76"/>
<organism evidence="2 3">
    <name type="scientific">Rhizobium meliloti (strain 1021)</name>
    <name type="common">Ensifer meliloti</name>
    <name type="synonym">Sinorhizobium meliloti</name>
    <dbReference type="NCBI Taxonomy" id="266834"/>
    <lineage>
        <taxon>Bacteria</taxon>
        <taxon>Pseudomonadati</taxon>
        <taxon>Pseudomonadota</taxon>
        <taxon>Alphaproteobacteria</taxon>
        <taxon>Hyphomicrobiales</taxon>
        <taxon>Rhizobiaceae</taxon>
        <taxon>Sinorhizobium/Ensifer group</taxon>
        <taxon>Sinorhizobium</taxon>
    </lineage>
</organism>
<dbReference type="SMART" id="SM00418">
    <property type="entry name" value="HTH_ARSR"/>
    <property type="match status" value="1"/>
</dbReference>
<proteinExistence type="predicted"/>
<reference evidence="3" key="2">
    <citation type="journal article" date="2001" name="Science">
        <title>The composite genome of the legume symbiont Sinorhizobium meliloti.</title>
        <authorList>
            <person name="Galibert F."/>
            <person name="Finan T.M."/>
            <person name="Long S.R."/>
            <person name="Puehler A."/>
            <person name="Abola P."/>
            <person name="Ampe F."/>
            <person name="Barloy-Hubler F."/>
            <person name="Barnett M.J."/>
            <person name="Becker A."/>
            <person name="Boistard P."/>
            <person name="Bothe G."/>
            <person name="Boutry M."/>
            <person name="Bowser L."/>
            <person name="Buhrmester J."/>
            <person name="Cadieu E."/>
            <person name="Capela D."/>
            <person name="Chain P."/>
            <person name="Cowie A."/>
            <person name="Davis R.W."/>
            <person name="Dreano S."/>
            <person name="Federspiel N.A."/>
            <person name="Fisher R.F."/>
            <person name="Gloux S."/>
            <person name="Godrie T."/>
            <person name="Goffeau A."/>
            <person name="Golding B."/>
            <person name="Gouzy J."/>
            <person name="Gurjal M."/>
            <person name="Hernandez-Lucas I."/>
            <person name="Hong A."/>
            <person name="Huizar L."/>
            <person name="Hyman R.W."/>
            <person name="Jones T."/>
            <person name="Kahn D."/>
            <person name="Kahn M.L."/>
            <person name="Kalman S."/>
            <person name="Keating D.H."/>
            <person name="Kiss E."/>
            <person name="Komp C."/>
            <person name="Lelaure V."/>
            <person name="Masuy D."/>
            <person name="Palm C."/>
            <person name="Peck M.C."/>
            <person name="Pohl T.M."/>
            <person name="Portetelle D."/>
            <person name="Purnelle B."/>
            <person name="Ramsperger U."/>
            <person name="Surzycki R."/>
            <person name="Thebault P."/>
            <person name="Vandenbol M."/>
            <person name="Vorhoelter F.J."/>
            <person name="Weidner S."/>
            <person name="Wells D.H."/>
            <person name="Wong K."/>
            <person name="Yeh K.-C."/>
            <person name="Batut J."/>
        </authorList>
    </citation>
    <scope>NUCLEOTIDE SEQUENCE [LARGE SCALE GENOMIC DNA]</scope>
    <source>
        <strain evidence="3">1021</strain>
        <plasmid evidence="3">Plasmid pSymB</plasmid>
    </source>
</reference>
<dbReference type="Proteomes" id="UP000001976">
    <property type="component" value="Plasmid pSymB"/>
</dbReference>
<dbReference type="InterPro" id="IPR036390">
    <property type="entry name" value="WH_DNA-bd_sf"/>
</dbReference>
<keyword evidence="3" id="KW-1185">Reference proteome</keyword>
<sequence length="141" mass="15538">MNLVARRVNMPRLLIVDPMTLPHPTADQITLSNVLVALGDPTRLAIVGYLARRAGRPTMCLNFTDFGSKTNISYHLAKLREAGITRTEVSGTSRLITLRRDDLDIRFPGLLDSIITAAVDLPMVKKIEDAEEEALAQGEAR</sequence>
<dbReference type="SUPFAM" id="SSF46785">
    <property type="entry name" value="Winged helix' DNA-binding domain"/>
    <property type="match status" value="1"/>
</dbReference>
<name>Q92V76_RHIME</name>
<dbReference type="HOGENOM" id="CLU_097806_4_2_5"/>
<dbReference type="InterPro" id="IPR001845">
    <property type="entry name" value="HTH_ArsR_DNA-bd_dom"/>
</dbReference>
<evidence type="ECO:0000313" key="2">
    <source>
        <dbReference type="EMBL" id="CAC49235.1"/>
    </source>
</evidence>
<gene>
    <name evidence="2" type="ORF">SM_b21169</name>
</gene>
<dbReference type="CDD" id="cd00090">
    <property type="entry name" value="HTH_ARSR"/>
    <property type="match status" value="1"/>
</dbReference>
<dbReference type="PRINTS" id="PR00778">
    <property type="entry name" value="HTHARSR"/>
</dbReference>
<evidence type="ECO:0000313" key="3">
    <source>
        <dbReference type="Proteomes" id="UP000001976"/>
    </source>
</evidence>
<dbReference type="eggNOG" id="COG0640">
    <property type="taxonomic scope" value="Bacteria"/>
</dbReference>
<dbReference type="Gene3D" id="1.10.10.10">
    <property type="entry name" value="Winged helix-like DNA-binding domain superfamily/Winged helix DNA-binding domain"/>
    <property type="match status" value="1"/>
</dbReference>
<keyword evidence="2" id="KW-0614">Plasmid</keyword>
<dbReference type="InterPro" id="IPR036388">
    <property type="entry name" value="WH-like_DNA-bd_sf"/>
</dbReference>
<dbReference type="OrthoDB" id="7192471at2"/>
<reference evidence="2 3" key="1">
    <citation type="journal article" date="2001" name="Proc. Natl. Acad. Sci. U.S.A.">
        <title>The complete sequence of the 1,683-kb pSymB megaplasmid from the N2-fixing endosymbiont Sinorhizobium meliloti.</title>
        <authorList>
            <person name="Finan T.M."/>
            <person name="Weidner S."/>
            <person name="Wong K."/>
            <person name="Buhrmester J."/>
            <person name="Chain P."/>
            <person name="Vorholter F.J."/>
            <person name="Hernandez-Lucas I."/>
            <person name="Becker A."/>
            <person name="Cowie A."/>
            <person name="Gouzy J."/>
            <person name="Golding B."/>
            <person name="Puhler A."/>
        </authorList>
    </citation>
    <scope>NUCLEOTIDE SEQUENCE [LARGE SCALE GENOMIC DNA]</scope>
    <source>
        <strain evidence="2 3">1021</strain>
        <plasmid evidence="3">Plasmid pSymB</plasmid>
    </source>
</reference>
<dbReference type="InterPro" id="IPR011991">
    <property type="entry name" value="ArsR-like_HTH"/>
</dbReference>
<dbReference type="PATRIC" id="fig|266834.11.peg.5766"/>
<accession>Q92V76</accession>
<dbReference type="EnsemblBacteria" id="CAC49235">
    <property type="protein sequence ID" value="CAC49235"/>
    <property type="gene ID" value="SM_b21169"/>
</dbReference>
<evidence type="ECO:0000259" key="1">
    <source>
        <dbReference type="SMART" id="SM00418"/>
    </source>
</evidence>
<protein>
    <submittedName>
        <fullName evidence="2">Transcriptional regulator, arsR family protein</fullName>
    </submittedName>
</protein>
<dbReference type="PIR" id="C95946">
    <property type="entry name" value="C95946"/>
</dbReference>
<dbReference type="GO" id="GO:0003700">
    <property type="term" value="F:DNA-binding transcription factor activity"/>
    <property type="evidence" value="ECO:0007669"/>
    <property type="project" value="InterPro"/>
</dbReference>
<feature type="domain" description="HTH arsR-type" evidence="1">
    <location>
        <begin position="33"/>
        <end position="112"/>
    </location>
</feature>
<dbReference type="KEGG" id="sme:SM_b21169"/>
<dbReference type="EMBL" id="AL591985">
    <property type="protein sequence ID" value="CAC49235.1"/>
    <property type="molecule type" value="Genomic_DNA"/>
</dbReference>
<geneLocation type="plasmid" evidence="2 3">
    <name>pSymB</name>
</geneLocation>
<dbReference type="SMR" id="Q92V76"/>